<evidence type="ECO:0000256" key="1">
    <source>
        <dbReference type="SAM" id="SignalP"/>
    </source>
</evidence>
<dbReference type="EMBL" id="ALAO01000149">
    <property type="protein sequence ID" value="EKO39344.1"/>
    <property type="molecule type" value="Genomic_DNA"/>
</dbReference>
<name>K6GE33_9BACT</name>
<feature type="signal peptide" evidence="1">
    <location>
        <begin position="1"/>
        <end position="19"/>
    </location>
</feature>
<dbReference type="Proteomes" id="UP000006272">
    <property type="component" value="Unassembled WGS sequence"/>
</dbReference>
<evidence type="ECO:0000313" key="3">
    <source>
        <dbReference type="Proteomes" id="UP000006272"/>
    </source>
</evidence>
<keyword evidence="1" id="KW-0732">Signal</keyword>
<organism evidence="2 3">
    <name type="scientific">Solidesulfovibrio magneticus str. Maddingley MBC34</name>
    <dbReference type="NCBI Taxonomy" id="1206767"/>
    <lineage>
        <taxon>Bacteria</taxon>
        <taxon>Pseudomonadati</taxon>
        <taxon>Thermodesulfobacteriota</taxon>
        <taxon>Desulfovibrionia</taxon>
        <taxon>Desulfovibrionales</taxon>
        <taxon>Desulfovibrionaceae</taxon>
        <taxon>Solidesulfovibrio</taxon>
    </lineage>
</organism>
<protein>
    <submittedName>
        <fullName evidence="2">Uncharacterized protein</fullName>
    </submittedName>
</protein>
<feature type="chain" id="PRO_5003891347" evidence="1">
    <location>
        <begin position="20"/>
        <end position="146"/>
    </location>
</feature>
<dbReference type="AlphaFoldDB" id="K6GE33"/>
<dbReference type="PATRIC" id="fig|1206767.3.peg.1888"/>
<proteinExistence type="predicted"/>
<evidence type="ECO:0000313" key="2">
    <source>
        <dbReference type="EMBL" id="EKO39344.1"/>
    </source>
</evidence>
<sequence length="146" mass="16366">MRHTLLALAMLFLANNAFCAEQSPSARAAGAVTFPIAMYEDVDMFRKYYPVDDNFFIRLTYVETFSPISKASIVKIEAGACCGAPETRDSSGCLRTIFEGKVGMLDRLEADKRHGQIILHTLEFDKGTNDFTTPTRRQFPFTFTCS</sequence>
<reference evidence="2 3" key="1">
    <citation type="submission" date="2012-07" db="EMBL/GenBank/DDBJ databases">
        <title>Draft genome sequence of Desulfovibrio magneticus str. Maddingley MBC34 obtained from a metagenomic sequence of a methanogenic enrichment isolated from coal-seam formation water in Victoria, Australia.</title>
        <authorList>
            <person name="Greenfield P."/>
            <person name="Hendry P."/>
            <person name="Li D."/>
            <person name="Rosewarne C.P."/>
            <person name="Tran-Dinh N."/>
            <person name="Elbourne L.D.H."/>
            <person name="Paulsen I.T."/>
            <person name="Midgley D.J."/>
        </authorList>
    </citation>
    <scope>NUCLEOTIDE SEQUENCE [LARGE SCALE GENOMIC DNA]</scope>
    <source>
        <strain evidence="3">Maddingley MBC34</strain>
    </source>
</reference>
<accession>K6GE33</accession>
<gene>
    <name evidence="2" type="ORF">B193_1938</name>
</gene>
<comment type="caution">
    <text evidence="2">The sequence shown here is derived from an EMBL/GenBank/DDBJ whole genome shotgun (WGS) entry which is preliminary data.</text>
</comment>